<name>A0A4R0X0U0_9BURK</name>
<comment type="caution">
    <text evidence="3">The sequence shown here is derived from an EMBL/GenBank/DDBJ whole genome shotgun (WGS) entry which is preliminary data.</text>
</comment>
<dbReference type="AlphaFoldDB" id="A0A4R0X0U0"/>
<evidence type="ECO:0000313" key="4">
    <source>
        <dbReference type="Proteomes" id="UP000294200"/>
    </source>
</evidence>
<evidence type="ECO:0000259" key="2">
    <source>
        <dbReference type="Pfam" id="PF01695"/>
    </source>
</evidence>
<dbReference type="Proteomes" id="UP000294200">
    <property type="component" value="Unassembled WGS sequence"/>
</dbReference>
<evidence type="ECO:0000256" key="1">
    <source>
        <dbReference type="SAM" id="MobiDB-lite"/>
    </source>
</evidence>
<dbReference type="EMBL" id="MWML01000367">
    <property type="protein sequence ID" value="TCG03623.1"/>
    <property type="molecule type" value="Genomic_DNA"/>
</dbReference>
<dbReference type="GO" id="GO:0005524">
    <property type="term" value="F:ATP binding"/>
    <property type="evidence" value="ECO:0007669"/>
    <property type="project" value="InterPro"/>
</dbReference>
<feature type="compositionally biased region" description="Basic residues" evidence="1">
    <location>
        <begin position="168"/>
        <end position="177"/>
    </location>
</feature>
<feature type="region of interest" description="Disordered" evidence="1">
    <location>
        <begin position="151"/>
        <end position="177"/>
    </location>
</feature>
<dbReference type="Pfam" id="PF01695">
    <property type="entry name" value="IstB_IS21"/>
    <property type="match status" value="1"/>
</dbReference>
<dbReference type="InterPro" id="IPR002611">
    <property type="entry name" value="IstB_ATP-bd"/>
</dbReference>
<reference evidence="3 4" key="1">
    <citation type="submission" date="2017-02" db="EMBL/GenBank/DDBJ databases">
        <title>Paraburkholderia sophoroidis sp. nov. and Paraburkholderia steynii sp. nov. rhizobial symbionts of the fynbos legume Hypocalyptus sophoroides.</title>
        <authorList>
            <person name="Steenkamp E.T."/>
            <person name="Beukes C.W."/>
            <person name="Van Zyl E."/>
            <person name="Avontuur J."/>
            <person name="Chan W.Y."/>
            <person name="Hassen A."/>
            <person name="Palmer M."/>
            <person name="Mthombeni L."/>
            <person name="Phalane F."/>
            <person name="Sereme K."/>
            <person name="Venter S.N."/>
        </authorList>
    </citation>
    <scope>NUCLEOTIDE SEQUENCE [LARGE SCALE GENOMIC DNA]</scope>
    <source>
        <strain evidence="3 4">HC1.1ba</strain>
    </source>
</reference>
<organism evidence="3 4">
    <name type="scientific">Paraburkholderia steynii</name>
    <dbReference type="NCBI Taxonomy" id="1245441"/>
    <lineage>
        <taxon>Bacteria</taxon>
        <taxon>Pseudomonadati</taxon>
        <taxon>Pseudomonadota</taxon>
        <taxon>Betaproteobacteria</taxon>
        <taxon>Burkholderiales</taxon>
        <taxon>Burkholderiaceae</taxon>
        <taxon>Paraburkholderia</taxon>
    </lineage>
</organism>
<feature type="domain" description="IstB-like ATP-binding" evidence="2">
    <location>
        <begin position="3"/>
        <end position="54"/>
    </location>
</feature>
<keyword evidence="4" id="KW-1185">Reference proteome</keyword>
<evidence type="ECO:0000313" key="3">
    <source>
        <dbReference type="EMBL" id="TCG03623.1"/>
    </source>
</evidence>
<proteinExistence type="predicted"/>
<accession>A0A4R0X0U0</accession>
<sequence>MVRNDPLEMISDRAAGKAAIVTRQLRIEHWCGWIDDKTFADAIVDRFRQRHDGIALGESLRGVLQIQRAGARQELKMGSSRSIPGNVHSVESVKFPKLAASFAKIRNTRLDLDLSRAGMILRSFNGDHHETHFRVRPYGQRQVLPHLRVSREKQKGGSHCARPETRRANLRGYRRSH</sequence>
<protein>
    <recommendedName>
        <fullName evidence="2">IstB-like ATP-binding domain-containing protein</fullName>
    </recommendedName>
</protein>
<feature type="compositionally biased region" description="Basic and acidic residues" evidence="1">
    <location>
        <begin position="151"/>
        <end position="167"/>
    </location>
</feature>
<gene>
    <name evidence="3" type="ORF">BZM27_47030</name>
</gene>